<evidence type="ECO:0000313" key="1">
    <source>
        <dbReference type="EMBL" id="KAJ1091842.1"/>
    </source>
</evidence>
<sequence>MDQGLQPSNPRTLVTTSAANCRIYFHRPAFPQLKKTVRNPQRLWAIRHGMANWSPSDPTVLRAVEAAGEALVAQH</sequence>
<proteinExistence type="predicted"/>
<dbReference type="Proteomes" id="UP001066276">
    <property type="component" value="Chromosome 11"/>
</dbReference>
<evidence type="ECO:0000313" key="2">
    <source>
        <dbReference type="Proteomes" id="UP001066276"/>
    </source>
</evidence>
<name>A0AAV7LJV2_PLEWA</name>
<accession>A0AAV7LJV2</accession>
<gene>
    <name evidence="1" type="ORF">NDU88_004957</name>
</gene>
<reference evidence="1" key="1">
    <citation type="journal article" date="2022" name="bioRxiv">
        <title>Sequencing and chromosome-scale assembly of the giantPleurodeles waltlgenome.</title>
        <authorList>
            <person name="Brown T."/>
            <person name="Elewa A."/>
            <person name="Iarovenko S."/>
            <person name="Subramanian E."/>
            <person name="Araus A.J."/>
            <person name="Petzold A."/>
            <person name="Susuki M."/>
            <person name="Suzuki K.-i.T."/>
            <person name="Hayashi T."/>
            <person name="Toyoda A."/>
            <person name="Oliveira C."/>
            <person name="Osipova E."/>
            <person name="Leigh N.D."/>
            <person name="Simon A."/>
            <person name="Yun M.H."/>
        </authorList>
    </citation>
    <scope>NUCLEOTIDE SEQUENCE</scope>
    <source>
        <strain evidence="1">20211129_DDA</strain>
        <tissue evidence="1">Liver</tissue>
    </source>
</reference>
<dbReference type="EMBL" id="JANPWB010000015">
    <property type="protein sequence ID" value="KAJ1091842.1"/>
    <property type="molecule type" value="Genomic_DNA"/>
</dbReference>
<protein>
    <submittedName>
        <fullName evidence="1">Uncharacterized protein</fullName>
    </submittedName>
</protein>
<keyword evidence="2" id="KW-1185">Reference proteome</keyword>
<organism evidence="1 2">
    <name type="scientific">Pleurodeles waltl</name>
    <name type="common">Iberian ribbed newt</name>
    <dbReference type="NCBI Taxonomy" id="8319"/>
    <lineage>
        <taxon>Eukaryota</taxon>
        <taxon>Metazoa</taxon>
        <taxon>Chordata</taxon>
        <taxon>Craniata</taxon>
        <taxon>Vertebrata</taxon>
        <taxon>Euteleostomi</taxon>
        <taxon>Amphibia</taxon>
        <taxon>Batrachia</taxon>
        <taxon>Caudata</taxon>
        <taxon>Salamandroidea</taxon>
        <taxon>Salamandridae</taxon>
        <taxon>Pleurodelinae</taxon>
        <taxon>Pleurodeles</taxon>
    </lineage>
</organism>
<dbReference type="AlphaFoldDB" id="A0AAV7LJV2"/>
<comment type="caution">
    <text evidence="1">The sequence shown here is derived from an EMBL/GenBank/DDBJ whole genome shotgun (WGS) entry which is preliminary data.</text>
</comment>